<dbReference type="GO" id="GO:0005829">
    <property type="term" value="C:cytosol"/>
    <property type="evidence" value="ECO:0007669"/>
    <property type="project" value="GOC"/>
</dbReference>
<keyword evidence="6" id="KW-0333">Golgi apparatus</keyword>
<evidence type="ECO:0000256" key="8">
    <source>
        <dbReference type="SAM" id="MobiDB-lite"/>
    </source>
</evidence>
<accession>A0A9P0F6D7</accession>
<dbReference type="Gene3D" id="1.20.1280.130">
    <property type="match status" value="1"/>
</dbReference>
<dbReference type="Proteomes" id="UP001152759">
    <property type="component" value="Chromosome 5"/>
</dbReference>
<evidence type="ECO:0000256" key="5">
    <source>
        <dbReference type="ARBA" id="ARBA00022927"/>
    </source>
</evidence>
<dbReference type="PANTHER" id="PTHR12965:SF0">
    <property type="entry name" value="VACUOLAR PROTEIN SORTING-ASSOCIATED PROTEIN 54"/>
    <property type="match status" value="1"/>
</dbReference>
<keyword evidence="12" id="KW-1185">Reference proteome</keyword>
<comment type="subcellular location">
    <subcellularLocation>
        <location evidence="1">Golgi apparatus</location>
        <location evidence="1">trans-Golgi network</location>
    </subcellularLocation>
</comment>
<dbReference type="InterPro" id="IPR019515">
    <property type="entry name" value="VPS54_N"/>
</dbReference>
<keyword evidence="4" id="KW-0813">Transport</keyword>
<dbReference type="InterPro" id="IPR039745">
    <property type="entry name" value="Vps54"/>
</dbReference>
<dbReference type="GO" id="GO:0000938">
    <property type="term" value="C:GARP complex"/>
    <property type="evidence" value="ECO:0007669"/>
    <property type="project" value="InterPro"/>
</dbReference>
<dbReference type="GO" id="GO:0019905">
    <property type="term" value="F:syntaxin binding"/>
    <property type="evidence" value="ECO:0007669"/>
    <property type="project" value="TreeGrafter"/>
</dbReference>
<proteinExistence type="inferred from homology"/>
<name>A0A9P0F6D7_BEMTA</name>
<sequence>MESPVPSTARKKVFARCEYCVNITFPLVKDFLSHLREIHCSKEGGSFVCRYGENGVCSSLPVEGVSDEDYERHVYKHHALTIMSGVEQRKISTASNASNSSNDLSSLNKWSLYSASQNLAAVLNDPNKGKKRDFFTKTWGDSFVEVSNVPPPNYLPNITISHFQSYLKKFAKRCKAHEQISSLGPKPPPNAELLQHFPELRVSKTAVEKSHFDLSLIPKIYLQLNFDLNQVETFNAVFPHIKEGQNNFSQSADGHSPKNSAKLLQEQLSHYLDIVEVLIAQQVSAKSDAFFDAMTSHDALMEQLTQTISTVQTLRKKIREIENNLVKESFLVMRANRSRNNQRQVLKKLRQMAVVLQTKPNIHMLLAIPDYVAALDLIHTTQDLLSQELAGIHSFRNLNSELNEMLFLIDNLMAGEFQKYATTDLNRPLLDSQANILEEMMVLSNTEKLSCIVLGMLRRRYFDFVDAYRQEVVDAIRAAVNSCVTEIVARSESDHHGSASEHQSLDNQLKFLTVEEWIQLMRIVAVALSHLVKRIKAAHDVMKEAVEVSRRKTSSSDKRTEPTPECFLSEEDYERMIQKLKSLMSSCCKYAQDRCAQLLSSRSVTNNESRDKDRPNLNSDSSPSFWLAEQATQTQLSELSKSVDILCNECEAACADNFVSSLRSAFKSQSNSFMQRFHSDKTTKLRLILDSETWKQAEVPIEFQFLVNQIAESGKFSVSKEEQDRFKLEQNGKSSSTLVVGNEHFAVVGTVLILISMVADYCIKAEDLTLSAQSLLRYVSELLQLYNARSSQLVLGAEAVAINRLRKITSTNLALALRAIQLLLWLIPFVKLHFQGLISETTSVTSLDTVAQKMKTHARDIQGKLISIVNQIVDNELRSWEAKPPIPSKSFQNLCKYLCKLHEAIACVLPKNQVHELYRLINVAFKDSLRNHLLRMNIINNGGPQHGMVTSELTFYLEDLKRISALPEEELTLSAMDDIWIAQKLS</sequence>
<dbReference type="GO" id="GO:0006896">
    <property type="term" value="P:Golgi to vacuole transport"/>
    <property type="evidence" value="ECO:0007669"/>
    <property type="project" value="TreeGrafter"/>
</dbReference>
<evidence type="ECO:0000259" key="10">
    <source>
        <dbReference type="Pfam" id="PF10475"/>
    </source>
</evidence>
<keyword evidence="5" id="KW-0653">Protein transport</keyword>
<evidence type="ECO:0000256" key="7">
    <source>
        <dbReference type="ARBA" id="ARBA00023054"/>
    </source>
</evidence>
<keyword evidence="7" id="KW-0175">Coiled coil</keyword>
<organism evidence="11 12">
    <name type="scientific">Bemisia tabaci</name>
    <name type="common">Sweetpotato whitefly</name>
    <name type="synonym">Aleurodes tabaci</name>
    <dbReference type="NCBI Taxonomy" id="7038"/>
    <lineage>
        <taxon>Eukaryota</taxon>
        <taxon>Metazoa</taxon>
        <taxon>Ecdysozoa</taxon>
        <taxon>Arthropoda</taxon>
        <taxon>Hexapoda</taxon>
        <taxon>Insecta</taxon>
        <taxon>Pterygota</taxon>
        <taxon>Neoptera</taxon>
        <taxon>Paraneoptera</taxon>
        <taxon>Hemiptera</taxon>
        <taxon>Sternorrhyncha</taxon>
        <taxon>Aleyrodoidea</taxon>
        <taxon>Aleyrodidae</taxon>
        <taxon>Aleyrodinae</taxon>
        <taxon>Bemisia</taxon>
    </lineage>
</organism>
<dbReference type="Pfam" id="PF10475">
    <property type="entry name" value="Vps54_N"/>
    <property type="match status" value="1"/>
</dbReference>
<dbReference type="PANTHER" id="PTHR12965">
    <property type="entry name" value="VACUOLAR PROTEIN SORTING 54"/>
    <property type="match status" value="1"/>
</dbReference>
<dbReference type="Pfam" id="PF07928">
    <property type="entry name" value="Vps54"/>
    <property type="match status" value="1"/>
</dbReference>
<feature type="domain" description="Vacuolar protein sorting-associated protein 54 N-terminal" evidence="10">
    <location>
        <begin position="265"/>
        <end position="418"/>
    </location>
</feature>
<evidence type="ECO:0000256" key="1">
    <source>
        <dbReference type="ARBA" id="ARBA00004601"/>
    </source>
</evidence>
<dbReference type="GO" id="GO:0042147">
    <property type="term" value="P:retrograde transport, endosome to Golgi"/>
    <property type="evidence" value="ECO:0007669"/>
    <property type="project" value="InterPro"/>
</dbReference>
<comment type="similarity">
    <text evidence="2">Belongs to the VPS54 family.</text>
</comment>
<dbReference type="EMBL" id="OU963866">
    <property type="protein sequence ID" value="CAH0389863.1"/>
    <property type="molecule type" value="Genomic_DNA"/>
</dbReference>
<reference evidence="11" key="1">
    <citation type="submission" date="2021-12" db="EMBL/GenBank/DDBJ databases">
        <authorList>
            <person name="King R."/>
        </authorList>
    </citation>
    <scope>NUCLEOTIDE SEQUENCE</scope>
</reference>
<evidence type="ECO:0000256" key="6">
    <source>
        <dbReference type="ARBA" id="ARBA00023034"/>
    </source>
</evidence>
<dbReference type="GO" id="GO:0015031">
    <property type="term" value="P:protein transport"/>
    <property type="evidence" value="ECO:0007669"/>
    <property type="project" value="UniProtKB-KW"/>
</dbReference>
<evidence type="ECO:0000256" key="3">
    <source>
        <dbReference type="ARBA" id="ARBA00017665"/>
    </source>
</evidence>
<dbReference type="InterPro" id="IPR012501">
    <property type="entry name" value="Vps54_C"/>
</dbReference>
<feature type="domain" description="Vacuolar protein sorting-associated protein 54 C-terminal" evidence="9">
    <location>
        <begin position="742"/>
        <end position="870"/>
    </location>
</feature>
<feature type="region of interest" description="Disordered" evidence="8">
    <location>
        <begin position="604"/>
        <end position="623"/>
    </location>
</feature>
<evidence type="ECO:0000256" key="2">
    <source>
        <dbReference type="ARBA" id="ARBA00009150"/>
    </source>
</evidence>
<protein>
    <recommendedName>
        <fullName evidence="3">Vacuolar protein sorting-associated protein 54</fullName>
    </recommendedName>
</protein>
<gene>
    <name evidence="11" type="ORF">BEMITA_LOCUS8646</name>
</gene>
<evidence type="ECO:0000313" key="11">
    <source>
        <dbReference type="EMBL" id="CAH0389863.1"/>
    </source>
</evidence>
<evidence type="ECO:0000313" key="12">
    <source>
        <dbReference type="Proteomes" id="UP001152759"/>
    </source>
</evidence>
<evidence type="ECO:0000259" key="9">
    <source>
        <dbReference type="Pfam" id="PF07928"/>
    </source>
</evidence>
<dbReference type="AlphaFoldDB" id="A0A9P0F6D7"/>
<evidence type="ECO:0000256" key="4">
    <source>
        <dbReference type="ARBA" id="ARBA00022448"/>
    </source>
</evidence>